<protein>
    <submittedName>
        <fullName evidence="2">Uncharacterized protein</fullName>
    </submittedName>
</protein>
<comment type="caution">
    <text evidence="2">The sequence shown here is derived from an EMBL/GenBank/DDBJ whole genome shotgun (WGS) entry which is preliminary data.</text>
</comment>
<sequence length="93" mass="9847">MLRSILYALSVLLALRFVSVIARMITAGKGPGPQGNGGSQGNEGSQRNEGPQDRGEGPLRTGERPPRSRVQRSDAVDVPFTDIPPDSPPDSPP</sequence>
<reference evidence="2 3" key="1">
    <citation type="journal article" date="2019" name="Nat. Microbiol.">
        <title>Mediterranean grassland soil C-N compound turnover is dependent on rainfall and depth, and is mediated by genomically divergent microorganisms.</title>
        <authorList>
            <person name="Diamond S."/>
            <person name="Andeer P.F."/>
            <person name="Li Z."/>
            <person name="Crits-Christoph A."/>
            <person name="Burstein D."/>
            <person name="Anantharaman K."/>
            <person name="Lane K.R."/>
            <person name="Thomas B.C."/>
            <person name="Pan C."/>
            <person name="Northen T.R."/>
            <person name="Banfield J.F."/>
        </authorList>
    </citation>
    <scope>NUCLEOTIDE SEQUENCE [LARGE SCALE GENOMIC DNA]</scope>
    <source>
        <strain evidence="2">WS_9</strain>
    </source>
</reference>
<feature type="compositionally biased region" description="Gly residues" evidence="1">
    <location>
        <begin position="29"/>
        <end position="41"/>
    </location>
</feature>
<proteinExistence type="predicted"/>
<gene>
    <name evidence="2" type="ORF">E6K79_01245</name>
</gene>
<dbReference type="EMBL" id="VBOZ01000007">
    <property type="protein sequence ID" value="TMQ66906.1"/>
    <property type="molecule type" value="Genomic_DNA"/>
</dbReference>
<feature type="region of interest" description="Disordered" evidence="1">
    <location>
        <begin position="26"/>
        <end position="93"/>
    </location>
</feature>
<evidence type="ECO:0000313" key="3">
    <source>
        <dbReference type="Proteomes" id="UP000317691"/>
    </source>
</evidence>
<feature type="compositionally biased region" description="Basic and acidic residues" evidence="1">
    <location>
        <begin position="50"/>
        <end position="75"/>
    </location>
</feature>
<name>A0A538TTF7_UNCEI</name>
<evidence type="ECO:0000256" key="1">
    <source>
        <dbReference type="SAM" id="MobiDB-lite"/>
    </source>
</evidence>
<accession>A0A538TTF7</accession>
<dbReference type="AlphaFoldDB" id="A0A538TTF7"/>
<organism evidence="2 3">
    <name type="scientific">Eiseniibacteriota bacterium</name>
    <dbReference type="NCBI Taxonomy" id="2212470"/>
    <lineage>
        <taxon>Bacteria</taxon>
        <taxon>Candidatus Eiseniibacteriota</taxon>
    </lineage>
</organism>
<evidence type="ECO:0000313" key="2">
    <source>
        <dbReference type="EMBL" id="TMQ66906.1"/>
    </source>
</evidence>
<dbReference type="Proteomes" id="UP000317691">
    <property type="component" value="Unassembled WGS sequence"/>
</dbReference>